<evidence type="ECO:0000256" key="1">
    <source>
        <dbReference type="SAM" id="MobiDB-lite"/>
    </source>
</evidence>
<organism evidence="2 3">
    <name type="scientific">Trametes coccinea (strain BRFM310)</name>
    <name type="common">Pycnoporus coccineus</name>
    <dbReference type="NCBI Taxonomy" id="1353009"/>
    <lineage>
        <taxon>Eukaryota</taxon>
        <taxon>Fungi</taxon>
        <taxon>Dikarya</taxon>
        <taxon>Basidiomycota</taxon>
        <taxon>Agaricomycotina</taxon>
        <taxon>Agaricomycetes</taxon>
        <taxon>Polyporales</taxon>
        <taxon>Polyporaceae</taxon>
        <taxon>Trametes</taxon>
    </lineage>
</organism>
<feature type="compositionally biased region" description="Basic and acidic residues" evidence="1">
    <location>
        <begin position="126"/>
        <end position="135"/>
    </location>
</feature>
<protein>
    <submittedName>
        <fullName evidence="2">Uncharacterized protein</fullName>
    </submittedName>
</protein>
<feature type="region of interest" description="Disordered" evidence="1">
    <location>
        <begin position="126"/>
        <end position="145"/>
    </location>
</feature>
<accession>A0A1Y2IYI4</accession>
<feature type="region of interest" description="Disordered" evidence="1">
    <location>
        <begin position="164"/>
        <end position="185"/>
    </location>
</feature>
<dbReference type="EMBL" id="KZ084091">
    <property type="protein sequence ID" value="OSD06168.1"/>
    <property type="molecule type" value="Genomic_DNA"/>
</dbReference>
<proteinExistence type="predicted"/>
<dbReference type="Proteomes" id="UP000193067">
    <property type="component" value="Unassembled WGS sequence"/>
</dbReference>
<sequence>MRDACTCTCPRVTPPRSGRSTTPARGDLKSCAVPAITRRGRRRWEGAVDGPNGGTIRWIVRRSSCLVHSWCKKAGSRATPQAARQCPHSVPRHEAARRAAPATRSSLPPLAFPSFVPQWPERDALRGRAASDNRRPAPSGEILSRSLGLSHRVHVRGGASLCGASGDDSECRHRHGPGRQRRAFV</sequence>
<dbReference type="AlphaFoldDB" id="A0A1Y2IYI4"/>
<reference evidence="2 3" key="1">
    <citation type="journal article" date="2015" name="Biotechnol. Biofuels">
        <title>Enhanced degradation of softwood versus hardwood by the white-rot fungus Pycnoporus coccineus.</title>
        <authorList>
            <person name="Couturier M."/>
            <person name="Navarro D."/>
            <person name="Chevret D."/>
            <person name="Henrissat B."/>
            <person name="Piumi F."/>
            <person name="Ruiz-Duenas F.J."/>
            <person name="Martinez A.T."/>
            <person name="Grigoriev I.V."/>
            <person name="Riley R."/>
            <person name="Lipzen A."/>
            <person name="Berrin J.G."/>
            <person name="Master E.R."/>
            <person name="Rosso M.N."/>
        </authorList>
    </citation>
    <scope>NUCLEOTIDE SEQUENCE [LARGE SCALE GENOMIC DNA]</scope>
    <source>
        <strain evidence="2 3">BRFM310</strain>
    </source>
</reference>
<evidence type="ECO:0000313" key="2">
    <source>
        <dbReference type="EMBL" id="OSD06168.1"/>
    </source>
</evidence>
<gene>
    <name evidence="2" type="ORF">PYCCODRAFT_1084502</name>
</gene>
<keyword evidence="3" id="KW-1185">Reference proteome</keyword>
<feature type="compositionally biased region" description="Basic residues" evidence="1">
    <location>
        <begin position="172"/>
        <end position="185"/>
    </location>
</feature>
<evidence type="ECO:0000313" key="3">
    <source>
        <dbReference type="Proteomes" id="UP000193067"/>
    </source>
</evidence>
<name>A0A1Y2IYI4_TRAC3</name>